<dbReference type="GO" id="GO:0005576">
    <property type="term" value="C:extracellular region"/>
    <property type="evidence" value="ECO:0007669"/>
    <property type="project" value="UniProtKB-SubCell"/>
</dbReference>
<accession>A0A387BGH2</accession>
<comment type="subcellular location">
    <subcellularLocation>
        <location evidence="1">Secreted</location>
    </subcellularLocation>
</comment>
<evidence type="ECO:0000256" key="2">
    <source>
        <dbReference type="ARBA" id="ARBA00022525"/>
    </source>
</evidence>
<organism evidence="9 10">
    <name type="scientific">Lactococcus allomyrinae</name>
    <dbReference type="NCBI Taxonomy" id="2419773"/>
    <lineage>
        <taxon>Bacteria</taxon>
        <taxon>Bacillati</taxon>
        <taxon>Bacillota</taxon>
        <taxon>Bacilli</taxon>
        <taxon>Lactobacillales</taxon>
        <taxon>Streptococcaceae</taxon>
        <taxon>Lactococcus</taxon>
    </lineage>
</organism>
<dbReference type="GO" id="GO:0016020">
    <property type="term" value="C:membrane"/>
    <property type="evidence" value="ECO:0007669"/>
    <property type="project" value="TreeGrafter"/>
</dbReference>
<dbReference type="PANTHER" id="PTHR10587">
    <property type="entry name" value="GLYCOSYL TRANSFERASE-RELATED"/>
    <property type="match status" value="1"/>
</dbReference>
<evidence type="ECO:0000256" key="7">
    <source>
        <dbReference type="SAM" id="Phobius"/>
    </source>
</evidence>
<evidence type="ECO:0000313" key="9">
    <source>
        <dbReference type="EMBL" id="AYG00107.1"/>
    </source>
</evidence>
<evidence type="ECO:0000256" key="1">
    <source>
        <dbReference type="ARBA" id="ARBA00004613"/>
    </source>
</evidence>
<evidence type="ECO:0000256" key="6">
    <source>
        <dbReference type="SAM" id="Coils"/>
    </source>
</evidence>
<evidence type="ECO:0000259" key="8">
    <source>
        <dbReference type="PROSITE" id="PS51677"/>
    </source>
</evidence>
<keyword evidence="2" id="KW-0964">Secreted</keyword>
<gene>
    <name evidence="9" type="ORF">D7I46_02790</name>
</gene>
<keyword evidence="5 9" id="KW-0378">Hydrolase</keyword>
<dbReference type="InterPro" id="IPR011330">
    <property type="entry name" value="Glyco_hydro/deAcase_b/a-brl"/>
</dbReference>
<dbReference type="CDD" id="cd10954">
    <property type="entry name" value="CE4_CtAXE_like"/>
    <property type="match status" value="1"/>
</dbReference>
<keyword evidence="9" id="KW-0119">Carbohydrate metabolism</keyword>
<keyword evidence="10" id="KW-1185">Reference proteome</keyword>
<evidence type="ECO:0000256" key="3">
    <source>
        <dbReference type="ARBA" id="ARBA00022723"/>
    </source>
</evidence>
<dbReference type="GO" id="GO:0016810">
    <property type="term" value="F:hydrolase activity, acting on carbon-nitrogen (but not peptide) bonds"/>
    <property type="evidence" value="ECO:0007669"/>
    <property type="project" value="InterPro"/>
</dbReference>
<dbReference type="GO" id="GO:0016798">
    <property type="term" value="F:hydrolase activity, acting on glycosyl bonds"/>
    <property type="evidence" value="ECO:0007669"/>
    <property type="project" value="UniProtKB-KW"/>
</dbReference>
<reference evidence="9 10" key="1">
    <citation type="submission" date="2018-09" db="EMBL/GenBank/DDBJ databases">
        <title>Genome sequencing of strain 1JSPR-7.</title>
        <authorList>
            <person name="Heo J."/>
            <person name="Kim S.-J."/>
            <person name="Kwon S.-W."/>
        </authorList>
    </citation>
    <scope>NUCLEOTIDE SEQUENCE [LARGE SCALE GENOMIC DNA]</scope>
    <source>
        <strain evidence="9 10">1JSPR-7</strain>
    </source>
</reference>
<dbReference type="InterPro" id="IPR002509">
    <property type="entry name" value="NODB_dom"/>
</dbReference>
<keyword evidence="3" id="KW-0479">Metal-binding</keyword>
<dbReference type="SUPFAM" id="SSF88713">
    <property type="entry name" value="Glycoside hydrolase/deacetylase"/>
    <property type="match status" value="1"/>
</dbReference>
<evidence type="ECO:0000313" key="10">
    <source>
        <dbReference type="Proteomes" id="UP000269374"/>
    </source>
</evidence>
<feature type="domain" description="NodB homology" evidence="8">
    <location>
        <begin position="181"/>
        <end position="355"/>
    </location>
</feature>
<keyword evidence="7" id="KW-0472">Membrane</keyword>
<dbReference type="PANTHER" id="PTHR10587:SF133">
    <property type="entry name" value="CHITIN DEACETYLASE 1-RELATED"/>
    <property type="match status" value="1"/>
</dbReference>
<proteinExistence type="predicted"/>
<dbReference type="GO" id="GO:0046872">
    <property type="term" value="F:metal ion binding"/>
    <property type="evidence" value="ECO:0007669"/>
    <property type="project" value="UniProtKB-KW"/>
</dbReference>
<dbReference type="InterPro" id="IPR041909">
    <property type="entry name" value="Sbi_C3_db_domIV"/>
</dbReference>
<dbReference type="Pfam" id="PF01522">
    <property type="entry name" value="Polysacc_deac_1"/>
    <property type="match status" value="1"/>
</dbReference>
<keyword evidence="9" id="KW-0326">Glycosidase</keyword>
<dbReference type="RefSeq" id="WP_120771495.1">
    <property type="nucleotide sequence ID" value="NZ_CP032627.1"/>
</dbReference>
<dbReference type="PROSITE" id="PS51677">
    <property type="entry name" value="NODB"/>
    <property type="match status" value="1"/>
</dbReference>
<evidence type="ECO:0000256" key="5">
    <source>
        <dbReference type="ARBA" id="ARBA00022801"/>
    </source>
</evidence>
<feature type="coiled-coil region" evidence="6">
    <location>
        <begin position="34"/>
        <end position="154"/>
    </location>
</feature>
<dbReference type="Gene3D" id="1.10.10.1270">
    <property type="entry name" value="Sbi, C3 binding domain IV"/>
    <property type="match status" value="1"/>
</dbReference>
<feature type="transmembrane region" description="Helical" evidence="7">
    <location>
        <begin position="6"/>
        <end position="24"/>
    </location>
</feature>
<name>A0A387BGH2_9LACT</name>
<keyword evidence="7" id="KW-1133">Transmembrane helix</keyword>
<dbReference type="AlphaFoldDB" id="A0A387BGH2"/>
<keyword evidence="9" id="KW-0624">Polysaccharide degradation</keyword>
<dbReference type="EMBL" id="CP032627">
    <property type="protein sequence ID" value="AYG00107.1"/>
    <property type="molecule type" value="Genomic_DNA"/>
</dbReference>
<dbReference type="KEGG" id="lact:D7I46_02790"/>
<dbReference type="InterPro" id="IPR050248">
    <property type="entry name" value="Polysacc_deacetylase_ArnD"/>
</dbReference>
<keyword evidence="4" id="KW-0732">Signal</keyword>
<keyword evidence="9" id="KW-0858">Xylan degradation</keyword>
<dbReference type="Proteomes" id="UP000269374">
    <property type="component" value="Chromosome"/>
</dbReference>
<sequence>MKKVIGIFVVIVLIGAGIFVGLNIKHQHDAKVHREKVALAYKKLKNEAIKAEQKAEQTLADEDIARSEKLINRLKKSDRTSLTKQLNQVKEIREDLSNAQALVAEANKNQTDQTIANAQEKVNQLTSKSVSTDRAQLQAQINADKEKLAKAKAEVAAKVKAEADAKAKAAAEQQETTKSSKMIALTFDDGPNPSTTPQLLQTLQSYNVHATFFALGQQAQAYPSIIKQEAAQGNEVASHTWDHKDLTTLSQSAQVQEIMSAHNLINQLTGQNVTLFRPPYGSYNATTLAATPLTAINWSVDTNDWRYNSSAPVIQNALANAHDGAIILMHDIHPWSVAAVPTIIQQLKAQGYTFVTVSQLLEARYGGAQAQQVYFGK</sequence>
<dbReference type="OrthoDB" id="9812065at2"/>
<keyword evidence="6" id="KW-0175">Coiled coil</keyword>
<dbReference type="GO" id="GO:0045493">
    <property type="term" value="P:xylan catabolic process"/>
    <property type="evidence" value="ECO:0007669"/>
    <property type="project" value="UniProtKB-KW"/>
</dbReference>
<keyword evidence="7" id="KW-0812">Transmembrane</keyword>
<protein>
    <submittedName>
        <fullName evidence="9">1,4-beta-xylanase</fullName>
    </submittedName>
</protein>
<dbReference type="Gene3D" id="3.20.20.370">
    <property type="entry name" value="Glycoside hydrolase/deacetylase"/>
    <property type="match status" value="1"/>
</dbReference>
<evidence type="ECO:0000256" key="4">
    <source>
        <dbReference type="ARBA" id="ARBA00022729"/>
    </source>
</evidence>